<sequence>MAEQTGTPGKPREKPKIIVPHLCLNEMANPSHLSTSIPSSPVQLRKTSSVTYNCLCSPTTHAGSFRCRYHRNTSLTRNSMSVGTKLSELAGKSPNMCEALGHSHLIAGQKQDS</sequence>
<protein>
    <submittedName>
        <fullName evidence="2">Uncharacterized protein</fullName>
    </submittedName>
</protein>
<accession>A0ABD1S0C6</accession>
<gene>
    <name evidence="1" type="ORF">Fot_37383</name>
    <name evidence="2" type="ORF">Fot_37421</name>
</gene>
<dbReference type="EMBL" id="JBFOLJ010000011">
    <property type="protein sequence ID" value="KAL2493664.1"/>
    <property type="molecule type" value="Genomic_DNA"/>
</dbReference>
<name>A0ABD1S0C6_9LAMI</name>
<dbReference type="PANTHER" id="PTHR33132">
    <property type="entry name" value="OSJNBB0118P14.9 PROTEIN"/>
    <property type="match status" value="1"/>
</dbReference>
<reference evidence="3" key="2">
    <citation type="submission" date="2024-07" db="EMBL/GenBank/DDBJ databases">
        <title>Two chromosome-level genome assemblies of Korean endemic species Abeliophyllum distichum and Forsythia ovata (Oleaceae).</title>
        <authorList>
            <person name="Jang H."/>
        </authorList>
    </citation>
    <scope>NUCLEOTIDE SEQUENCE [LARGE SCALE GENOMIC DNA]</scope>
</reference>
<dbReference type="PANTHER" id="PTHR33132:SF92">
    <property type="entry name" value="SERINE-RICH PROTEIN"/>
    <property type="match status" value="1"/>
</dbReference>
<organism evidence="2 3">
    <name type="scientific">Forsythia ovata</name>
    <dbReference type="NCBI Taxonomy" id="205694"/>
    <lineage>
        <taxon>Eukaryota</taxon>
        <taxon>Viridiplantae</taxon>
        <taxon>Streptophyta</taxon>
        <taxon>Embryophyta</taxon>
        <taxon>Tracheophyta</taxon>
        <taxon>Spermatophyta</taxon>
        <taxon>Magnoliopsida</taxon>
        <taxon>eudicotyledons</taxon>
        <taxon>Gunneridae</taxon>
        <taxon>Pentapetalae</taxon>
        <taxon>asterids</taxon>
        <taxon>lamiids</taxon>
        <taxon>Lamiales</taxon>
        <taxon>Oleaceae</taxon>
        <taxon>Forsythieae</taxon>
        <taxon>Forsythia</taxon>
    </lineage>
</organism>
<proteinExistence type="predicted"/>
<evidence type="ECO:0000313" key="1">
    <source>
        <dbReference type="EMBL" id="KAL2493626.1"/>
    </source>
</evidence>
<reference evidence="2" key="1">
    <citation type="submission" date="2024-07" db="EMBL/GenBank/DDBJ databases">
        <title>Two chromosome-level genome assemblies of Korean endemic species Abeliophyllum distichum and Forsythia ovata (Oleaceae).</title>
        <authorList>
            <person name="Mun J.H."/>
        </authorList>
    </citation>
    <scope>NUCLEOTIDE SEQUENCE</scope>
    <source>
        <strain evidence="2">KNKB202402200001</strain>
        <tissue evidence="2">Leaf</tissue>
    </source>
</reference>
<dbReference type="AlphaFoldDB" id="A0ABD1S0C6"/>
<keyword evidence="3" id="KW-1185">Reference proteome</keyword>
<comment type="caution">
    <text evidence="2">The sequence shown here is derived from an EMBL/GenBank/DDBJ whole genome shotgun (WGS) entry which is preliminary data.</text>
</comment>
<evidence type="ECO:0000313" key="2">
    <source>
        <dbReference type="EMBL" id="KAL2493664.1"/>
    </source>
</evidence>
<dbReference type="Proteomes" id="UP001604277">
    <property type="component" value="Unassembled WGS sequence"/>
</dbReference>
<dbReference type="EMBL" id="JBFOLJ010000011">
    <property type="protein sequence ID" value="KAL2493626.1"/>
    <property type="molecule type" value="Genomic_DNA"/>
</dbReference>
<evidence type="ECO:0000313" key="3">
    <source>
        <dbReference type="Proteomes" id="UP001604277"/>
    </source>
</evidence>